<dbReference type="SUPFAM" id="SSF51445">
    <property type="entry name" value="(Trans)glycosidases"/>
    <property type="match status" value="1"/>
</dbReference>
<evidence type="ECO:0000313" key="2">
    <source>
        <dbReference type="EMBL" id="GAE18521.1"/>
    </source>
</evidence>
<dbReference type="STRING" id="1121100.GCA_000428105_01462"/>
<evidence type="ECO:0000256" key="1">
    <source>
        <dbReference type="SAM" id="Coils"/>
    </source>
</evidence>
<comment type="caution">
    <text evidence="2">The sequence shown here is derived from an EMBL/GenBank/DDBJ whole genome shotgun (WGS) entry which is preliminary data.</text>
</comment>
<dbReference type="EMBL" id="BAIR01000009">
    <property type="protein sequence ID" value="GAE18521.1"/>
    <property type="molecule type" value="Genomic_DNA"/>
</dbReference>
<dbReference type="Gene3D" id="3.20.20.80">
    <property type="entry name" value="Glycosidases"/>
    <property type="match status" value="1"/>
</dbReference>
<protein>
    <submittedName>
        <fullName evidence="2">Endo-beta-N-acetylglucosaminidase F2</fullName>
    </submittedName>
</protein>
<dbReference type="InterPro" id="IPR017853">
    <property type="entry name" value="GH"/>
</dbReference>
<accession>W4PFE3</accession>
<dbReference type="InterPro" id="IPR032320">
    <property type="entry name" value="GH18_BT1044-like"/>
</dbReference>
<keyword evidence="1" id="KW-0175">Coiled coil</keyword>
<dbReference type="AlphaFoldDB" id="W4PFE3"/>
<reference evidence="3" key="1">
    <citation type="journal article" date="2014" name="Genome">
        <title>Draft Genome Sequences of Three Strains of Bacteroides pyogenes Isolated from a Cat and Swine.</title>
        <authorList>
            <person name="Sakamoto M."/>
            <person name="Oshima K."/>
            <person name="Suda W."/>
            <person name="Kitamura K."/>
            <person name="Iida T."/>
            <person name="Hattori M."/>
            <person name="Ohkuma M."/>
        </authorList>
    </citation>
    <scope>NUCLEOTIDE SEQUENCE [LARGE SCALE GENOMIC DNA]</scope>
    <source>
        <strain evidence="3">JCM 6294</strain>
    </source>
</reference>
<dbReference type="PROSITE" id="PS51257">
    <property type="entry name" value="PROKAR_LIPOPROTEIN"/>
    <property type="match status" value="1"/>
</dbReference>
<proteinExistence type="predicted"/>
<dbReference type="Pfam" id="PF16141">
    <property type="entry name" value="GH18_BT1044-like"/>
    <property type="match status" value="1"/>
</dbReference>
<dbReference type="eggNOG" id="COG3325">
    <property type="taxonomic scope" value="Bacteria"/>
</dbReference>
<name>W4PFE3_9BACE</name>
<gene>
    <name evidence="2" type="ORF">JCM6294_1428</name>
</gene>
<dbReference type="RefSeq" id="WP_034540748.1">
    <property type="nucleotide sequence ID" value="NZ_ATZH01000018.1"/>
</dbReference>
<dbReference type="Proteomes" id="UP000018842">
    <property type="component" value="Unassembled WGS sequence"/>
</dbReference>
<sequence>MKTNKYKLPIIALVALVTGIIIGCENQNEITPIKVETKAIMDQIREKDIKKWAEEKELQRLQDESDREYNERVAKMYDKYWESLRAYKNSDHKIVYGWFGGWSATEGINKTWLSKLPDSVDVVSIWGGTSAFGEDDPRYADLKYAQEVKGLKVLLCWQTGTSGLGLPGGVFEFNKRHEGKTSTEKAKAYAKELTQFIKEHNLNGYDIDWEPNVGDHGSGCHNLYHNCEGGGSDEDPIRAFITEMGKTFGPKATENYNPRGTGTMFLFDGEVRNFANRLGDMGDYFDYFLNQNYPNIYPNHEFTSDVVSKIKDWSWKKYIMCDEFEKNVAEGGICGSSGGKSCAERKAQVVAQNNYGGWGAYHIELEEIYNYRNVRSVTQIMNPTDVYIPKDILK</sequence>
<feature type="coiled-coil region" evidence="1">
    <location>
        <begin position="44"/>
        <end position="71"/>
    </location>
</feature>
<evidence type="ECO:0000313" key="3">
    <source>
        <dbReference type="Proteomes" id="UP000018842"/>
    </source>
</evidence>
<organism evidence="2 3">
    <name type="scientific">Bacteroides pyogenes DSM 20611 = JCM 6294</name>
    <dbReference type="NCBI Taxonomy" id="1121100"/>
    <lineage>
        <taxon>Bacteria</taxon>
        <taxon>Pseudomonadati</taxon>
        <taxon>Bacteroidota</taxon>
        <taxon>Bacteroidia</taxon>
        <taxon>Bacteroidales</taxon>
        <taxon>Bacteroidaceae</taxon>
        <taxon>Bacteroides</taxon>
    </lineage>
</organism>